<dbReference type="InterPro" id="IPR002641">
    <property type="entry name" value="PNPLA_dom"/>
</dbReference>
<keyword evidence="3 6" id="KW-0442">Lipid degradation</keyword>
<dbReference type="Gene3D" id="3.10.20.310">
    <property type="entry name" value="membrane protein fhac"/>
    <property type="match status" value="1"/>
</dbReference>
<dbReference type="InterPro" id="IPR016035">
    <property type="entry name" value="Acyl_Trfase/lysoPLipase"/>
</dbReference>
<name>A0A5B0WR20_9GAMM</name>
<keyword evidence="5" id="KW-0472">Membrane</keyword>
<reference evidence="9 10" key="1">
    <citation type="submission" date="2019-09" db="EMBL/GenBank/DDBJ databases">
        <authorList>
            <person name="Chen X.-Y."/>
        </authorList>
    </citation>
    <scope>NUCLEOTIDE SEQUENCE [LARGE SCALE GENOMIC DNA]</scope>
    <source>
        <strain evidence="9 10">NY5</strain>
    </source>
</reference>
<dbReference type="PROSITE" id="PS51635">
    <property type="entry name" value="PNPLA"/>
    <property type="match status" value="1"/>
</dbReference>
<proteinExistence type="predicted"/>
<dbReference type="GO" id="GO:0019867">
    <property type="term" value="C:outer membrane"/>
    <property type="evidence" value="ECO:0007669"/>
    <property type="project" value="InterPro"/>
</dbReference>
<feature type="domain" description="PNPLA" evidence="8">
    <location>
        <begin position="31"/>
        <end position="223"/>
    </location>
</feature>
<keyword evidence="7" id="KW-0732">Signal</keyword>
<dbReference type="Gene3D" id="2.40.160.50">
    <property type="entry name" value="membrane protein fhac: a member of the omp85/tpsb transporter family"/>
    <property type="match status" value="1"/>
</dbReference>
<evidence type="ECO:0000256" key="6">
    <source>
        <dbReference type="PROSITE-ProRule" id="PRU01161"/>
    </source>
</evidence>
<feature type="active site" description="Nucleophile" evidence="6">
    <location>
        <position position="64"/>
    </location>
</feature>
<feature type="short sequence motif" description="GXGXXG" evidence="6">
    <location>
        <begin position="35"/>
        <end position="40"/>
    </location>
</feature>
<feature type="short sequence motif" description="DGA/G" evidence="6">
    <location>
        <begin position="210"/>
        <end position="212"/>
    </location>
</feature>
<feature type="signal peptide" evidence="7">
    <location>
        <begin position="1"/>
        <end position="24"/>
    </location>
</feature>
<accession>A0A5B0WR20</accession>
<gene>
    <name evidence="9" type="ORF">F0M18_16990</name>
</gene>
<dbReference type="InterPro" id="IPR050301">
    <property type="entry name" value="NTE"/>
</dbReference>
<dbReference type="Gene3D" id="3.40.1090.10">
    <property type="entry name" value="Cytosolic phospholipase A2 catalytic domain"/>
    <property type="match status" value="2"/>
</dbReference>
<dbReference type="Proteomes" id="UP000323708">
    <property type="component" value="Unassembled WGS sequence"/>
</dbReference>
<evidence type="ECO:0000256" key="7">
    <source>
        <dbReference type="SAM" id="SignalP"/>
    </source>
</evidence>
<organism evidence="9 10">
    <name type="scientific">Pseudohalioglobus sediminis</name>
    <dbReference type="NCBI Taxonomy" id="2606449"/>
    <lineage>
        <taxon>Bacteria</taxon>
        <taxon>Pseudomonadati</taxon>
        <taxon>Pseudomonadota</taxon>
        <taxon>Gammaproteobacteria</taxon>
        <taxon>Cellvibrionales</taxon>
        <taxon>Halieaceae</taxon>
        <taxon>Pseudohalioglobus</taxon>
    </lineage>
</organism>
<evidence type="ECO:0000256" key="2">
    <source>
        <dbReference type="ARBA" id="ARBA00022801"/>
    </source>
</evidence>
<dbReference type="InterPro" id="IPR000184">
    <property type="entry name" value="Bac_surfAg_D15"/>
</dbReference>
<evidence type="ECO:0000256" key="4">
    <source>
        <dbReference type="ARBA" id="ARBA00023098"/>
    </source>
</evidence>
<dbReference type="PANTHER" id="PTHR14226">
    <property type="entry name" value="NEUROPATHY TARGET ESTERASE/SWISS CHEESE D.MELANOGASTER"/>
    <property type="match status" value="1"/>
</dbReference>
<evidence type="ECO:0000256" key="5">
    <source>
        <dbReference type="ARBA" id="ARBA00023136"/>
    </source>
</evidence>
<dbReference type="Pfam" id="PF01103">
    <property type="entry name" value="Omp85"/>
    <property type="match status" value="1"/>
</dbReference>
<feature type="chain" id="PRO_5022978245" evidence="7">
    <location>
        <begin position="25"/>
        <end position="749"/>
    </location>
</feature>
<dbReference type="EMBL" id="VTUX01000009">
    <property type="protein sequence ID" value="KAA1188898.1"/>
    <property type="molecule type" value="Genomic_DNA"/>
</dbReference>
<protein>
    <submittedName>
        <fullName evidence="9">BamA/TamA family outer membrane protein</fullName>
    </submittedName>
</protein>
<feature type="active site" description="Proton acceptor" evidence="6">
    <location>
        <position position="210"/>
    </location>
</feature>
<comment type="caution">
    <text evidence="9">The sequence shown here is derived from an EMBL/GenBank/DDBJ whole genome shotgun (WGS) entry which is preliminary data.</text>
</comment>
<dbReference type="GO" id="GO:0016787">
    <property type="term" value="F:hydrolase activity"/>
    <property type="evidence" value="ECO:0007669"/>
    <property type="project" value="UniProtKB-UniRule"/>
</dbReference>
<comment type="subcellular location">
    <subcellularLocation>
        <location evidence="1">Membrane</location>
    </subcellularLocation>
</comment>
<evidence type="ECO:0000313" key="10">
    <source>
        <dbReference type="Proteomes" id="UP000323708"/>
    </source>
</evidence>
<dbReference type="GO" id="GO:0016042">
    <property type="term" value="P:lipid catabolic process"/>
    <property type="evidence" value="ECO:0007669"/>
    <property type="project" value="UniProtKB-UniRule"/>
</dbReference>
<dbReference type="Pfam" id="PF01734">
    <property type="entry name" value="Patatin"/>
    <property type="match status" value="1"/>
</dbReference>
<feature type="short sequence motif" description="GXSXG" evidence="6">
    <location>
        <begin position="62"/>
        <end position="66"/>
    </location>
</feature>
<dbReference type="PANTHER" id="PTHR14226:SF29">
    <property type="entry name" value="NEUROPATHY TARGET ESTERASE SWS"/>
    <property type="match status" value="1"/>
</dbReference>
<evidence type="ECO:0000259" key="8">
    <source>
        <dbReference type="PROSITE" id="PS51635"/>
    </source>
</evidence>
<keyword evidence="10" id="KW-1185">Reference proteome</keyword>
<dbReference type="SUPFAM" id="SSF52151">
    <property type="entry name" value="FabD/lysophospholipase-like"/>
    <property type="match status" value="1"/>
</dbReference>
<dbReference type="AlphaFoldDB" id="A0A5B0WR20"/>
<evidence type="ECO:0000256" key="1">
    <source>
        <dbReference type="ARBA" id="ARBA00004370"/>
    </source>
</evidence>
<evidence type="ECO:0000256" key="3">
    <source>
        <dbReference type="ARBA" id="ARBA00022963"/>
    </source>
</evidence>
<evidence type="ECO:0000313" key="9">
    <source>
        <dbReference type="EMBL" id="KAA1188898.1"/>
    </source>
</evidence>
<sequence length="749" mass="81199">MTMSLFPFPRFLLATVLTFPMATAAAERVGLVLAGGGARGLAHVGVIRALEELQVPVHAVTGTSMGALVGGLYSAGMDAAALDAAVADMDWSQAFRDTEQRALRPQRRKGDDYDAPGELRLQLSKSGPADPLGVLEGQQARAMIVSMLQGAEYVSDFDQLPRPYRAVATDIATGMPVVLAQGDMGSVMRASMSIPGLLAPVEMDGRLLVDGGASMNIPVQPALDMGVDHLIVVDIGTHLKPQDEIGGMVAVAAQLVKLMSLRNSNEQLALMRPEDVLIAPDVASIGLLDFYEAEQIVALGYEATMAMAAQLQALRLSDAAWQDYVAATQPLPQARQQVDFIALDNDSNISDQVLLAKIEQQKGQPLDSATLERNIADAYALGYWKTIEYSLVTDERGEGVQITARASEREASSLKFSLGLLSEIGDQTDFGLFGSYLARDLNSRGGELYGSLELGDRPAAYLQFYQPLDYGSRFFIAPAISYSDKKVTSLGIEFDLGESVGDWRVETTQAELMAGFQFGDSAQFQVGPFRASGHYDFSRTATADLEEGSFDEGGWLARFRYDTLDDLYFPTRGNFLYADYQYHDSALGADAELKRARLIGQSAISLGADDQHTLIFSGRVFASEDAPAQPQNLYQLGGLFNFSGLPYNALSGRQLAFVMAQYQRRLTQPGVLPFVSPIYVGASIEGAELWSFREDISLGELNWAGSLYVGTDTPVGPVYFAWGVTSDSADTFYLALSWPFMLDDLRPGR</sequence>
<keyword evidence="4 6" id="KW-0443">Lipid metabolism</keyword>
<keyword evidence="2 6" id="KW-0378">Hydrolase</keyword>